<dbReference type="RefSeq" id="WP_264842778.1">
    <property type="nucleotide sequence ID" value="NZ_AP025628.1"/>
</dbReference>
<gene>
    <name evidence="2" type="ORF">caldi_32730</name>
</gene>
<evidence type="ECO:0000313" key="2">
    <source>
        <dbReference type="EMBL" id="BDG62183.1"/>
    </source>
</evidence>
<dbReference type="Proteomes" id="UP001163687">
    <property type="component" value="Chromosome"/>
</dbReference>
<proteinExistence type="predicted"/>
<dbReference type="Pfam" id="PF11848">
    <property type="entry name" value="DUF3368"/>
    <property type="match status" value="1"/>
</dbReference>
<feature type="transmembrane region" description="Helical" evidence="1">
    <location>
        <begin position="15"/>
        <end position="35"/>
    </location>
</feature>
<keyword evidence="3" id="KW-1185">Reference proteome</keyword>
<reference evidence="2" key="1">
    <citation type="submission" date="2022-03" db="EMBL/GenBank/DDBJ databases">
        <title>Complete genome sequence of Caldinitratiruptor microaerophilus.</title>
        <authorList>
            <person name="Mukaiyama R."/>
            <person name="Nishiyama T."/>
            <person name="Ueda K."/>
        </authorList>
    </citation>
    <scope>NUCLEOTIDE SEQUENCE</scope>
    <source>
        <strain evidence="2">JCM 16183</strain>
    </source>
</reference>
<organism evidence="2 3">
    <name type="scientific">Caldinitratiruptor microaerophilus</name>
    <dbReference type="NCBI Taxonomy" id="671077"/>
    <lineage>
        <taxon>Bacteria</taxon>
        <taxon>Bacillati</taxon>
        <taxon>Bacillota</taxon>
        <taxon>Clostridia</taxon>
        <taxon>Eubacteriales</taxon>
        <taxon>Symbiobacteriaceae</taxon>
        <taxon>Caldinitratiruptor</taxon>
    </lineage>
</organism>
<dbReference type="EMBL" id="AP025628">
    <property type="protein sequence ID" value="BDG62183.1"/>
    <property type="molecule type" value="Genomic_DNA"/>
</dbReference>
<evidence type="ECO:0000313" key="3">
    <source>
        <dbReference type="Proteomes" id="UP001163687"/>
    </source>
</evidence>
<keyword evidence="1" id="KW-0812">Transmembrane</keyword>
<protein>
    <recommendedName>
        <fullName evidence="4">DUF3368 domain-containing protein</fullName>
    </recommendedName>
</protein>
<dbReference type="InterPro" id="IPR021799">
    <property type="entry name" value="PIN-like_prokaryotic"/>
</dbReference>
<accession>A0AA35CP52</accession>
<dbReference type="AlphaFoldDB" id="A0AA35CP52"/>
<sequence>MSSNIVIADTTPLSYFLHGGFFSLLQALLAGRLMISRTGHTEVASFPPLAHEVKRAVEHGWLQVCEPAPAELALAAQFLAAGLDPGESEALAVAQTRRWILACDERAARRLAEAQRSGHLSPAEADTALNRMRQASQRLPPYTYEEFRRLIESTPERAVWLRRL</sequence>
<evidence type="ECO:0008006" key="4">
    <source>
        <dbReference type="Google" id="ProtNLM"/>
    </source>
</evidence>
<keyword evidence="1" id="KW-0472">Membrane</keyword>
<evidence type="ECO:0000256" key="1">
    <source>
        <dbReference type="SAM" id="Phobius"/>
    </source>
</evidence>
<name>A0AA35CP52_9FIRM</name>
<keyword evidence="1" id="KW-1133">Transmembrane helix</keyword>
<dbReference type="KEGG" id="cmic:caldi_32730"/>